<name>A0A455VG40_9GAMM</name>
<dbReference type="AlphaFoldDB" id="A0A455VG40"/>
<proteinExistence type="predicted"/>
<sequence length="107" mass="12422">MLLTLEEIKAHCRLEADFDEEDSILDLIGRAVVQRTETYLNRKLYPLDAKIPPDDRDGLHLTDDIKIAMLLLASHYYLNRTASSELEKNELPLGFIWNVQPYRIIPL</sequence>
<dbReference type="Proteomes" id="UP000324392">
    <property type="component" value="Chromosome"/>
</dbReference>
<dbReference type="InterPro" id="IPR006450">
    <property type="entry name" value="Phage_HK97_gp6-like"/>
</dbReference>
<dbReference type="Gene3D" id="1.10.3230.30">
    <property type="entry name" value="Phage gp6-like head-tail connector protein"/>
    <property type="match status" value="1"/>
</dbReference>
<evidence type="ECO:0000313" key="1">
    <source>
        <dbReference type="EMBL" id="BBI92077.1"/>
    </source>
</evidence>
<dbReference type="InterPro" id="IPR021146">
    <property type="entry name" value="Phage_gp6-like_head-tail"/>
</dbReference>
<dbReference type="EMBL" id="AP019531">
    <property type="protein sequence ID" value="BBI92077.1"/>
    <property type="molecule type" value="Genomic_DNA"/>
</dbReference>
<dbReference type="NCBIfam" id="TIGR01560">
    <property type="entry name" value="put_DNA_pack"/>
    <property type="match status" value="1"/>
</dbReference>
<protein>
    <submittedName>
        <fullName evidence="1">Uncharacterized phage protein (Possible DNA packaging)</fullName>
    </submittedName>
</protein>
<gene>
    <name evidence="1" type="ORF">SSYIS1_16020</name>
</gene>
<organism evidence="1 2">
    <name type="scientific">Serratia symbiotica</name>
    <dbReference type="NCBI Taxonomy" id="138074"/>
    <lineage>
        <taxon>Bacteria</taxon>
        <taxon>Pseudomonadati</taxon>
        <taxon>Pseudomonadota</taxon>
        <taxon>Gammaproteobacteria</taxon>
        <taxon>Enterobacterales</taxon>
        <taxon>Yersiniaceae</taxon>
        <taxon>Serratia</taxon>
    </lineage>
</organism>
<accession>A0A455VG40</accession>
<reference evidence="1 2" key="1">
    <citation type="submission" date="2019-03" db="EMBL/GenBank/DDBJ databases">
        <title>The genome sequence of Candidatus Serratia symbiotica strain IS.</title>
        <authorList>
            <person name="Nikoh N."/>
            <person name="Koga R."/>
            <person name="Oshima K."/>
            <person name="Hattori M."/>
            <person name="Fukatsu T."/>
        </authorList>
    </citation>
    <scope>NUCLEOTIDE SEQUENCE [LARGE SCALE GENOMIC DNA]</scope>
    <source>
        <strain evidence="1 2">IS</strain>
    </source>
</reference>
<dbReference type="CDD" id="cd08054">
    <property type="entry name" value="gp6"/>
    <property type="match status" value="1"/>
</dbReference>
<dbReference type="Pfam" id="PF05135">
    <property type="entry name" value="Phage_connect_1"/>
    <property type="match status" value="1"/>
</dbReference>
<evidence type="ECO:0000313" key="2">
    <source>
        <dbReference type="Proteomes" id="UP000324392"/>
    </source>
</evidence>
<dbReference type="RefSeq" id="WP_006709675.1">
    <property type="nucleotide sequence ID" value="NZ_AP019531.1"/>
</dbReference>